<dbReference type="InterPro" id="IPR027417">
    <property type="entry name" value="P-loop_NTPase"/>
</dbReference>
<dbReference type="GO" id="GO:0016887">
    <property type="term" value="F:ATP hydrolysis activity"/>
    <property type="evidence" value="ECO:0007669"/>
    <property type="project" value="InterPro"/>
</dbReference>
<reference evidence="5 6" key="1">
    <citation type="submission" date="2019-06" db="EMBL/GenBank/DDBJ databases">
        <authorList>
            <person name="Li J."/>
        </authorList>
    </citation>
    <scope>NUCLEOTIDE SEQUENCE [LARGE SCALE GENOMIC DNA]</scope>
    <source>
        <strain evidence="5 6">LMG 28165</strain>
    </source>
</reference>
<evidence type="ECO:0000256" key="1">
    <source>
        <dbReference type="ARBA" id="ARBA00022448"/>
    </source>
</evidence>
<name>A0A5C4U285_9CORY</name>
<evidence type="ECO:0000256" key="3">
    <source>
        <dbReference type="ARBA" id="ARBA00022840"/>
    </source>
</evidence>
<dbReference type="GO" id="GO:0005524">
    <property type="term" value="F:ATP binding"/>
    <property type="evidence" value="ECO:0007669"/>
    <property type="project" value="UniProtKB-KW"/>
</dbReference>
<dbReference type="FunFam" id="3.40.50.300:FF:000134">
    <property type="entry name" value="Iron-enterobactin ABC transporter ATP-binding protein"/>
    <property type="match status" value="1"/>
</dbReference>
<keyword evidence="3 5" id="KW-0067">ATP-binding</keyword>
<dbReference type="InterPro" id="IPR003593">
    <property type="entry name" value="AAA+_ATPase"/>
</dbReference>
<accession>A0A5C4U285</accession>
<proteinExistence type="predicted"/>
<keyword evidence="2" id="KW-0547">Nucleotide-binding</keyword>
<keyword evidence="6" id="KW-1185">Reference proteome</keyword>
<feature type="domain" description="ABC transporter" evidence="4">
    <location>
        <begin position="2"/>
        <end position="229"/>
    </location>
</feature>
<dbReference type="InterPro" id="IPR017871">
    <property type="entry name" value="ABC_transporter-like_CS"/>
</dbReference>
<dbReference type="PANTHER" id="PTHR42794">
    <property type="entry name" value="HEMIN IMPORT ATP-BINDING PROTEIN HMUV"/>
    <property type="match status" value="1"/>
</dbReference>
<gene>
    <name evidence="5" type="ORF">FHE74_08350</name>
</gene>
<dbReference type="Pfam" id="PF00005">
    <property type="entry name" value="ABC_tran"/>
    <property type="match status" value="1"/>
</dbReference>
<dbReference type="PANTHER" id="PTHR42794:SF2">
    <property type="entry name" value="ABC TRANSPORTER ATP-BINDING PROTEIN"/>
    <property type="match status" value="1"/>
</dbReference>
<dbReference type="InterPro" id="IPR003439">
    <property type="entry name" value="ABC_transporter-like_ATP-bd"/>
</dbReference>
<dbReference type="SUPFAM" id="SSF52540">
    <property type="entry name" value="P-loop containing nucleoside triphosphate hydrolases"/>
    <property type="match status" value="1"/>
</dbReference>
<sequence>MIRGRDLGLERGGHTVLEGVDIHAADGEIVGVVGPNGSGKSSLLALLYGALKPSRGSVEIGGEPLTDLSAAERARRVAVVAQNTDMHLPLSVAEVVNLGRLAHRTSARVNEQAVTQALEAVNLLDRARDSVLDLSGGERQRVAIARGLAQQARSMLLDEPTNHLDVRHQHEVMSTIRRLPCAVVVLHDLNLAARYCDRIVALDGGRVVAQGTPHEVLVPQVIEPVYRVRVDVREFADAPDLAFSLPDTPARRATD</sequence>
<dbReference type="CDD" id="cd03214">
    <property type="entry name" value="ABC_Iron-Siderophores_B12_Hemin"/>
    <property type="match status" value="1"/>
</dbReference>
<dbReference type="Gene3D" id="3.40.50.300">
    <property type="entry name" value="P-loop containing nucleotide triphosphate hydrolases"/>
    <property type="match status" value="1"/>
</dbReference>
<dbReference type="AlphaFoldDB" id="A0A5C4U285"/>
<dbReference type="SMART" id="SM00382">
    <property type="entry name" value="AAA"/>
    <property type="match status" value="1"/>
</dbReference>
<evidence type="ECO:0000313" key="6">
    <source>
        <dbReference type="Proteomes" id="UP000312032"/>
    </source>
</evidence>
<dbReference type="PROSITE" id="PS50893">
    <property type="entry name" value="ABC_TRANSPORTER_2"/>
    <property type="match status" value="1"/>
</dbReference>
<evidence type="ECO:0000256" key="2">
    <source>
        <dbReference type="ARBA" id="ARBA00022741"/>
    </source>
</evidence>
<evidence type="ECO:0000313" key="5">
    <source>
        <dbReference type="EMBL" id="TNL96032.1"/>
    </source>
</evidence>
<comment type="caution">
    <text evidence="5">The sequence shown here is derived from an EMBL/GenBank/DDBJ whole genome shotgun (WGS) entry which is preliminary data.</text>
</comment>
<dbReference type="OrthoDB" id="3579586at2"/>
<protein>
    <submittedName>
        <fullName evidence="5">ABC transporter ATP-binding protein</fullName>
    </submittedName>
</protein>
<keyword evidence="1" id="KW-0813">Transport</keyword>
<dbReference type="PROSITE" id="PS00211">
    <property type="entry name" value="ABC_TRANSPORTER_1"/>
    <property type="match status" value="1"/>
</dbReference>
<dbReference type="Proteomes" id="UP000312032">
    <property type="component" value="Unassembled WGS sequence"/>
</dbReference>
<evidence type="ECO:0000259" key="4">
    <source>
        <dbReference type="PROSITE" id="PS50893"/>
    </source>
</evidence>
<organism evidence="5 6">
    <name type="scientific">Corynebacterium tapiri</name>
    <dbReference type="NCBI Taxonomy" id="1448266"/>
    <lineage>
        <taxon>Bacteria</taxon>
        <taxon>Bacillati</taxon>
        <taxon>Actinomycetota</taxon>
        <taxon>Actinomycetes</taxon>
        <taxon>Mycobacteriales</taxon>
        <taxon>Corynebacteriaceae</taxon>
        <taxon>Corynebacterium</taxon>
    </lineage>
</organism>
<dbReference type="EMBL" id="VDHJ01000011">
    <property type="protein sequence ID" value="TNL96032.1"/>
    <property type="molecule type" value="Genomic_DNA"/>
</dbReference>